<keyword evidence="2" id="KW-1185">Reference proteome</keyword>
<evidence type="ECO:0000313" key="2">
    <source>
        <dbReference type="Proteomes" id="UP000010523"/>
    </source>
</evidence>
<organism evidence="1 2">
    <name type="scientific">Bacillus methanolicus PB1</name>
    <dbReference type="NCBI Taxonomy" id="997296"/>
    <lineage>
        <taxon>Bacteria</taxon>
        <taxon>Bacillati</taxon>
        <taxon>Bacillota</taxon>
        <taxon>Bacilli</taxon>
        <taxon>Bacillales</taxon>
        <taxon>Bacillaceae</taxon>
        <taxon>Bacillus</taxon>
    </lineage>
</organism>
<dbReference type="Proteomes" id="UP000010523">
    <property type="component" value="Unassembled WGS sequence"/>
</dbReference>
<name>I3E5L3_BACMT</name>
<evidence type="ECO:0000313" key="1">
    <source>
        <dbReference type="EMBL" id="EIJ81784.1"/>
    </source>
</evidence>
<gene>
    <name evidence="1" type="ORF">PB1_02555</name>
</gene>
<proteinExistence type="predicted"/>
<protein>
    <submittedName>
        <fullName evidence="1">Uncharacterized protein</fullName>
    </submittedName>
</protein>
<reference evidence="1 2" key="1">
    <citation type="journal article" date="2012" name="Appl. Environ. Microbiol.">
        <title>Genome Sequence of Thermotolerant Bacillus methanolicus: Features and Regulation Related to Methylotrophy and Production of L-Lysine and L-Glutamate from Methanol.</title>
        <authorList>
            <person name="Heggeset T.M."/>
            <person name="Krog A."/>
            <person name="Balzer S."/>
            <person name="Wentzel A."/>
            <person name="Ellingsen T.E."/>
            <person name="Brautaset T."/>
        </authorList>
    </citation>
    <scope>NUCLEOTIDE SEQUENCE [LARGE SCALE GENOMIC DNA]</scope>
    <source>
        <strain evidence="1 2">PB1</strain>
    </source>
</reference>
<accession>I3E5L3</accession>
<sequence length="39" mass="4459">MKSVYNEIGLKEGKIVISEGVENFKKILKEKGSHFYLTT</sequence>
<dbReference type="AlphaFoldDB" id="I3E5L3"/>
<comment type="caution">
    <text evidence="1">The sequence shown here is derived from an EMBL/GenBank/DDBJ whole genome shotgun (WGS) entry which is preliminary data.</text>
</comment>
<dbReference type="PATRIC" id="fig|997296.3.peg.570"/>
<dbReference type="EMBL" id="AFEU01000001">
    <property type="protein sequence ID" value="EIJ81784.1"/>
    <property type="molecule type" value="Genomic_DNA"/>
</dbReference>